<comment type="cofactor">
    <cofactor evidence="11">
        <name>Mg(2+)</name>
        <dbReference type="ChEBI" id="CHEBI:18420"/>
    </cofactor>
</comment>
<feature type="binding site" evidence="11">
    <location>
        <position position="222"/>
    </location>
    <ligand>
        <name>FMN</name>
        <dbReference type="ChEBI" id="CHEBI:58210"/>
    </ligand>
</feature>
<comment type="subcellular location">
    <subcellularLocation>
        <location evidence="11">Cytoplasm</location>
    </subcellularLocation>
</comment>
<feature type="binding site" evidence="11">
    <location>
        <position position="192"/>
    </location>
    <ligand>
        <name>FMN</name>
        <dbReference type="ChEBI" id="CHEBI:58210"/>
    </ligand>
</feature>
<name>A0A5B8JFY4_9ACTN</name>
<evidence type="ECO:0000256" key="9">
    <source>
        <dbReference type="ARBA" id="ARBA00023235"/>
    </source>
</evidence>
<comment type="similarity">
    <text evidence="11">Belongs to the IPP isomerase type 2 family.</text>
</comment>
<dbReference type="KEGG" id="sqz:FQU76_32135"/>
<dbReference type="GO" id="GO:0005737">
    <property type="term" value="C:cytoplasm"/>
    <property type="evidence" value="ECO:0007669"/>
    <property type="project" value="UniProtKB-SubCell"/>
</dbReference>
<keyword evidence="5 11" id="KW-0479">Metal-binding</keyword>
<comment type="subunit">
    <text evidence="10 11">Homooctamer. Dimer of tetramers.</text>
</comment>
<dbReference type="EC" id="5.3.3.2" evidence="11"/>
<sequence length="358" mass="37801">MTAQRKDDHVRLAVAQHQASRDHQYASGRYAGAFDDVQFLHHALAGTDCDRVSLRTSFAGRTWPVPLYINAMTGGSPKTGEINRDLGIAARETGLAIATGSMSPFLKDPACADTFTPVREQHPDGFVMANINANTTPEQARRAIGLLDANALQIHLNTVQEIVMPEGDRSFGHWPTAIETIAHAVDVPVIVKEVGFGLSGRTVTRLAGLGVAGADVAGRGGTDFARIENGRRPSGDYAYLEGWGLSTPAALLDARGRGLPLLASGGVRHPLDVARALALGAHAVGASGPFLTTLVNDGLAALIEQLTSWIDQLTALMTVLGAHSPAGLAGTDLHITGALREFCVQRGIPLPPCKEHSR</sequence>
<dbReference type="InterPro" id="IPR000262">
    <property type="entry name" value="FMN-dep_DH"/>
</dbReference>
<organism evidence="13 14">
    <name type="scientific">Streptomyces qinzhouensis</name>
    <dbReference type="NCBI Taxonomy" id="2599401"/>
    <lineage>
        <taxon>Bacteria</taxon>
        <taxon>Bacillati</taxon>
        <taxon>Actinomycetota</taxon>
        <taxon>Actinomycetes</taxon>
        <taxon>Kitasatosporales</taxon>
        <taxon>Streptomycetaceae</taxon>
        <taxon>Streptomyces</taxon>
    </lineage>
</organism>
<accession>A0A5B8JFY4</accession>
<comment type="cofactor">
    <cofactor evidence="1 11">
        <name>FMN</name>
        <dbReference type="ChEBI" id="CHEBI:58210"/>
    </cofactor>
</comment>
<feature type="binding site" evidence="11">
    <location>
        <position position="130"/>
    </location>
    <ligand>
        <name>FMN</name>
        <dbReference type="ChEBI" id="CHEBI:58210"/>
    </ligand>
</feature>
<gene>
    <name evidence="11" type="primary">fni</name>
    <name evidence="13" type="ORF">FQU76_32135</name>
</gene>
<dbReference type="Proteomes" id="UP000320580">
    <property type="component" value="Chromosome"/>
</dbReference>
<protein>
    <recommendedName>
        <fullName evidence="11">Isopentenyl-diphosphate delta-isomerase</fullName>
        <shortName evidence="11">IPP isomerase</shortName>
        <ecNumber evidence="11">5.3.3.2</ecNumber>
    </recommendedName>
    <alternativeName>
        <fullName evidence="11">Isopentenyl diphosphate:dimethylallyl diphosphate isomerase</fullName>
    </alternativeName>
    <alternativeName>
        <fullName evidence="11">Isopentenyl pyrophosphate isomerase</fullName>
    </alternativeName>
    <alternativeName>
        <fullName evidence="11">Type 2 isopentenyl diphosphate isomerase</fullName>
        <shortName evidence="11">IDI-2</shortName>
    </alternativeName>
</protein>
<feature type="binding site" evidence="11">
    <location>
        <begin position="287"/>
        <end position="288"/>
    </location>
    <ligand>
        <name>FMN</name>
        <dbReference type="ChEBI" id="CHEBI:58210"/>
    </ligand>
</feature>
<reference evidence="13 14" key="1">
    <citation type="submission" date="2019-07" db="EMBL/GenBank/DDBJ databases">
        <authorList>
            <person name="Zhu P."/>
        </authorList>
    </citation>
    <scope>NUCLEOTIDE SEQUENCE [LARGE SCALE GENOMIC DNA]</scope>
    <source>
        <strain evidence="13 14">SSL-25</strain>
    </source>
</reference>
<dbReference type="RefSeq" id="WP_146483790.1">
    <property type="nucleotide sequence ID" value="NZ_CP042266.1"/>
</dbReference>
<comment type="function">
    <text evidence="11">Involved in the biosynthesis of isoprenoids. Catalyzes the 1,3-allylic rearrangement of the homoallylic substrate isopentenyl (IPP) to its allylic isomer, dimethylallyl diphosphate (DMAPP).</text>
</comment>
<keyword evidence="3 11" id="KW-0285">Flavoprotein</keyword>
<feature type="binding site" evidence="11">
    <location>
        <begin position="71"/>
        <end position="73"/>
    </location>
    <ligand>
        <name>FMN</name>
        <dbReference type="ChEBI" id="CHEBI:58210"/>
    </ligand>
</feature>
<feature type="binding site" evidence="11">
    <location>
        <begin position="266"/>
        <end position="268"/>
    </location>
    <ligand>
        <name>FMN</name>
        <dbReference type="ChEBI" id="CHEBI:58210"/>
    </ligand>
</feature>
<feature type="binding site" evidence="11">
    <location>
        <position position="101"/>
    </location>
    <ligand>
        <name>FMN</name>
        <dbReference type="ChEBI" id="CHEBI:58210"/>
    </ligand>
</feature>
<dbReference type="NCBIfam" id="TIGR02151">
    <property type="entry name" value="IPP_isom_2"/>
    <property type="match status" value="1"/>
</dbReference>
<comment type="catalytic activity">
    <reaction evidence="11">
        <text>isopentenyl diphosphate = dimethylallyl diphosphate</text>
        <dbReference type="Rhea" id="RHEA:23284"/>
        <dbReference type="ChEBI" id="CHEBI:57623"/>
        <dbReference type="ChEBI" id="CHEBI:128769"/>
        <dbReference type="EC" id="5.3.3.2"/>
    </reaction>
</comment>
<dbReference type="AlphaFoldDB" id="A0A5B8JFY4"/>
<evidence type="ECO:0000256" key="1">
    <source>
        <dbReference type="ARBA" id="ARBA00001917"/>
    </source>
</evidence>
<feature type="binding site" evidence="11">
    <location>
        <position position="160"/>
    </location>
    <ligand>
        <name>substrate</name>
    </ligand>
</feature>
<evidence type="ECO:0000259" key="12">
    <source>
        <dbReference type="Pfam" id="PF01070"/>
    </source>
</evidence>
<dbReference type="Pfam" id="PF01070">
    <property type="entry name" value="FMN_dh"/>
    <property type="match status" value="1"/>
</dbReference>
<evidence type="ECO:0000313" key="13">
    <source>
        <dbReference type="EMBL" id="QDY80396.1"/>
    </source>
</evidence>
<feature type="domain" description="FMN-dependent dehydrogenase" evidence="12">
    <location>
        <begin position="169"/>
        <end position="329"/>
    </location>
</feature>
<dbReference type="Gene3D" id="3.20.20.70">
    <property type="entry name" value="Aldolase class I"/>
    <property type="match status" value="1"/>
</dbReference>
<dbReference type="GO" id="GO:0016491">
    <property type="term" value="F:oxidoreductase activity"/>
    <property type="evidence" value="ECO:0007669"/>
    <property type="project" value="InterPro"/>
</dbReference>
<keyword evidence="4 11" id="KW-0288">FMN</keyword>
<keyword evidence="8 11" id="KW-0414">Isoprene biosynthesis</keyword>
<evidence type="ECO:0000256" key="3">
    <source>
        <dbReference type="ARBA" id="ARBA00022630"/>
    </source>
</evidence>
<dbReference type="PANTHER" id="PTHR43665:SF1">
    <property type="entry name" value="ISOPENTENYL-DIPHOSPHATE DELTA-ISOMERASE"/>
    <property type="match status" value="1"/>
</dbReference>
<evidence type="ECO:0000256" key="4">
    <source>
        <dbReference type="ARBA" id="ARBA00022643"/>
    </source>
</evidence>
<evidence type="ECO:0000313" key="14">
    <source>
        <dbReference type="Proteomes" id="UP000320580"/>
    </source>
</evidence>
<keyword evidence="9 11" id="KW-0413">Isomerase</keyword>
<keyword evidence="14" id="KW-1185">Reference proteome</keyword>
<feature type="binding site" evidence="11">
    <location>
        <begin position="5"/>
        <end position="6"/>
    </location>
    <ligand>
        <name>substrate</name>
    </ligand>
</feature>
<dbReference type="GO" id="GO:0000287">
    <property type="term" value="F:magnesium ion binding"/>
    <property type="evidence" value="ECO:0007669"/>
    <property type="project" value="UniProtKB-UniRule"/>
</dbReference>
<dbReference type="GO" id="GO:0004452">
    <property type="term" value="F:isopentenyl-diphosphate delta-isomerase activity"/>
    <property type="evidence" value="ECO:0007669"/>
    <property type="project" value="UniProtKB-UniRule"/>
</dbReference>
<evidence type="ECO:0000256" key="7">
    <source>
        <dbReference type="ARBA" id="ARBA00022857"/>
    </source>
</evidence>
<evidence type="ECO:0000256" key="10">
    <source>
        <dbReference type="ARBA" id="ARBA00025810"/>
    </source>
</evidence>
<dbReference type="GO" id="GO:0010181">
    <property type="term" value="F:FMN binding"/>
    <property type="evidence" value="ECO:0007669"/>
    <property type="project" value="UniProtKB-UniRule"/>
</dbReference>
<proteinExistence type="inferred from homology"/>
<evidence type="ECO:0000256" key="8">
    <source>
        <dbReference type="ARBA" id="ARBA00023229"/>
    </source>
</evidence>
<dbReference type="GO" id="GO:0008299">
    <property type="term" value="P:isoprenoid biosynthetic process"/>
    <property type="evidence" value="ECO:0007669"/>
    <property type="project" value="UniProtKB-UniRule"/>
</dbReference>
<comment type="caution">
    <text evidence="11">Lacks conserved residue(s) required for the propagation of feature annotation.</text>
</comment>
<dbReference type="OrthoDB" id="9795032at2"/>
<keyword evidence="7 11" id="KW-0521">NADP</keyword>
<dbReference type="InterPro" id="IPR013785">
    <property type="entry name" value="Aldolase_TIM"/>
</dbReference>
<dbReference type="PANTHER" id="PTHR43665">
    <property type="entry name" value="ISOPENTENYL-DIPHOSPHATE DELTA-ISOMERASE"/>
    <property type="match status" value="1"/>
</dbReference>
<evidence type="ECO:0000256" key="11">
    <source>
        <dbReference type="HAMAP-Rule" id="MF_00354"/>
    </source>
</evidence>
<dbReference type="CDD" id="cd02811">
    <property type="entry name" value="IDI-2_FMN"/>
    <property type="match status" value="1"/>
</dbReference>
<comment type="cofactor">
    <cofactor evidence="11">
        <name>NADPH</name>
        <dbReference type="ChEBI" id="CHEBI:57783"/>
    </cofactor>
</comment>
<dbReference type="InterPro" id="IPR011179">
    <property type="entry name" value="IPdP_isomerase"/>
</dbReference>
<dbReference type="PIRSF" id="PIRSF003314">
    <property type="entry name" value="IPP_isomerase"/>
    <property type="match status" value="1"/>
</dbReference>
<evidence type="ECO:0000256" key="5">
    <source>
        <dbReference type="ARBA" id="ARBA00022723"/>
    </source>
</evidence>
<dbReference type="EMBL" id="CP042266">
    <property type="protein sequence ID" value="QDY80396.1"/>
    <property type="molecule type" value="Genomic_DNA"/>
</dbReference>
<feature type="binding site" evidence="11">
    <location>
        <position position="161"/>
    </location>
    <ligand>
        <name>Mg(2+)</name>
        <dbReference type="ChEBI" id="CHEBI:18420"/>
    </ligand>
</feature>
<keyword evidence="6 11" id="KW-0460">Magnesium</keyword>
<keyword evidence="2 11" id="KW-0963">Cytoplasm</keyword>
<evidence type="ECO:0000256" key="6">
    <source>
        <dbReference type="ARBA" id="ARBA00022842"/>
    </source>
</evidence>
<dbReference type="HAMAP" id="MF_00354">
    <property type="entry name" value="Idi_2"/>
    <property type="match status" value="1"/>
</dbReference>
<dbReference type="GO" id="GO:0070402">
    <property type="term" value="F:NADPH binding"/>
    <property type="evidence" value="ECO:0007669"/>
    <property type="project" value="UniProtKB-UniRule"/>
</dbReference>
<dbReference type="SUPFAM" id="SSF51395">
    <property type="entry name" value="FMN-linked oxidoreductases"/>
    <property type="match status" value="1"/>
</dbReference>
<evidence type="ECO:0000256" key="2">
    <source>
        <dbReference type="ARBA" id="ARBA00022490"/>
    </source>
</evidence>